<sequence>MRSSPRLFVIAAFALFVVLVYPLRETLVDDTYIHLVYARNLAETGELSFNRGEPAYGATSPLWVGLLALLYGAGADPIAGCRVLSWLSALCSIALVFRLARRAGCDHFAAVCAAFVMSAEAWFLRWSAVGMETSFATLAVLFALDRAFSAGGGARDAVLFGLALFAAALARPEALLLAPLALIVLLAGRGARRRGAALSIAVFAV</sequence>
<proteinExistence type="predicted"/>
<dbReference type="Proteomes" id="UP000886069">
    <property type="component" value="Unassembled WGS sequence"/>
</dbReference>
<feature type="transmembrane region" description="Helical" evidence="1">
    <location>
        <begin position="160"/>
        <end position="187"/>
    </location>
</feature>
<accession>A0A7V2AUD2</accession>
<keyword evidence="1" id="KW-0812">Transmembrane</keyword>
<feature type="non-terminal residue" evidence="2">
    <location>
        <position position="205"/>
    </location>
</feature>
<protein>
    <recommendedName>
        <fullName evidence="3">Glycosyltransferase RgtA/B/C/D-like domain-containing protein</fullName>
    </recommendedName>
</protein>
<dbReference type="AlphaFoldDB" id="A0A7V2AUD2"/>
<evidence type="ECO:0000256" key="1">
    <source>
        <dbReference type="SAM" id="Phobius"/>
    </source>
</evidence>
<reference evidence="2" key="1">
    <citation type="journal article" date="2020" name="mSystems">
        <title>Genome- and Community-Level Interaction Insights into Carbon Utilization and Element Cycling Functions of Hydrothermarchaeota in Hydrothermal Sediment.</title>
        <authorList>
            <person name="Zhou Z."/>
            <person name="Liu Y."/>
            <person name="Xu W."/>
            <person name="Pan J."/>
            <person name="Luo Z.H."/>
            <person name="Li M."/>
        </authorList>
    </citation>
    <scope>NUCLEOTIDE SEQUENCE [LARGE SCALE GENOMIC DNA]</scope>
    <source>
        <strain evidence="2">SpSt-1233</strain>
    </source>
</reference>
<comment type="caution">
    <text evidence="2">The sequence shown here is derived from an EMBL/GenBank/DDBJ whole genome shotgun (WGS) entry which is preliminary data.</text>
</comment>
<keyword evidence="1" id="KW-1133">Transmembrane helix</keyword>
<evidence type="ECO:0000313" key="2">
    <source>
        <dbReference type="EMBL" id="HER43387.1"/>
    </source>
</evidence>
<feature type="transmembrane region" description="Helical" evidence="1">
    <location>
        <begin position="83"/>
        <end position="101"/>
    </location>
</feature>
<dbReference type="EMBL" id="DSEC01000206">
    <property type="protein sequence ID" value="HER43387.1"/>
    <property type="molecule type" value="Genomic_DNA"/>
</dbReference>
<name>A0A7V2AUD2_UNCEI</name>
<gene>
    <name evidence="2" type="ORF">ENO08_02900</name>
</gene>
<keyword evidence="1" id="KW-0472">Membrane</keyword>
<evidence type="ECO:0008006" key="3">
    <source>
        <dbReference type="Google" id="ProtNLM"/>
    </source>
</evidence>
<organism evidence="2">
    <name type="scientific">Eiseniibacteriota bacterium</name>
    <dbReference type="NCBI Taxonomy" id="2212470"/>
    <lineage>
        <taxon>Bacteria</taxon>
        <taxon>Candidatus Eiseniibacteriota</taxon>
    </lineage>
</organism>